<evidence type="ECO:0008006" key="4">
    <source>
        <dbReference type="Google" id="ProtNLM"/>
    </source>
</evidence>
<reference evidence="2 3" key="1">
    <citation type="submission" date="2016-03" db="EMBL/GenBank/DDBJ databases">
        <authorList>
            <person name="Ploux O."/>
        </authorList>
    </citation>
    <scope>NUCLEOTIDE SEQUENCE [LARGE SCALE GENOMIC DNA]</scope>
    <source>
        <strain evidence="2 3">UAMH 11012</strain>
    </source>
</reference>
<dbReference type="AlphaFoldDB" id="A0A1L7XEX7"/>
<comment type="similarity">
    <text evidence="1">Belongs to the cycloisomerase 2 family.</text>
</comment>
<evidence type="ECO:0000313" key="2">
    <source>
        <dbReference type="EMBL" id="CZR63507.1"/>
    </source>
</evidence>
<keyword evidence="3" id="KW-1185">Reference proteome</keyword>
<sequence>MRLSQFSLGGFVTSTLATNLYVSSYAGNITSVQLSQLPNGAYSLNPVSVNDGSVPSPSWLTKDEYNDVVYCVDEGFGVPNSSIASYKTSKSGELTLIDRHLTIAGAVSTVVYNSGKGIAAAHYGNISGGSAVTSYTINANGTLNPIQAFPFTLAQPGPNPDRQEAPHPHEAILDPTDSYIAVPDLGADLVRIFKIDPKTSLLTAVTPIPVPAGSGPRHGTFLKAACGNTYFFLISELANTIASYNVTYSDSGLSFQQLFISGTYGNQSTPVGAAAAEAILSPDHKFLLTSSRNASLFQIKNFDPKNSTLIPSDTLQVWAIDDATGKLDFKQLSPAGGAFPRQFSVNKNGTLAAVGLQNDGRVVVVSRDVKTGLYGDFVASLDVPGQITSIIWDE</sequence>
<dbReference type="Proteomes" id="UP000184330">
    <property type="component" value="Unassembled WGS sequence"/>
</dbReference>
<dbReference type="PANTHER" id="PTHR30344:SF1">
    <property type="entry name" value="6-PHOSPHOGLUCONOLACTONASE"/>
    <property type="match status" value="1"/>
</dbReference>
<dbReference type="InterPro" id="IPR015943">
    <property type="entry name" value="WD40/YVTN_repeat-like_dom_sf"/>
</dbReference>
<protein>
    <recommendedName>
        <fullName evidence="4">6-phosphogluconolactonase</fullName>
    </recommendedName>
</protein>
<dbReference type="InterPro" id="IPR011048">
    <property type="entry name" value="Haem_d1_sf"/>
</dbReference>
<dbReference type="Gene3D" id="2.130.10.10">
    <property type="entry name" value="YVTN repeat-like/Quinoprotein amine dehydrogenase"/>
    <property type="match status" value="1"/>
</dbReference>
<evidence type="ECO:0000313" key="3">
    <source>
        <dbReference type="Proteomes" id="UP000184330"/>
    </source>
</evidence>
<dbReference type="EMBL" id="FJOG01000023">
    <property type="protein sequence ID" value="CZR63507.1"/>
    <property type="molecule type" value="Genomic_DNA"/>
</dbReference>
<proteinExistence type="inferred from homology"/>
<dbReference type="InterPro" id="IPR019405">
    <property type="entry name" value="Lactonase_7-beta_prop"/>
</dbReference>
<dbReference type="Pfam" id="PF10282">
    <property type="entry name" value="Lactonase"/>
    <property type="match status" value="1"/>
</dbReference>
<dbReference type="PANTHER" id="PTHR30344">
    <property type="entry name" value="6-PHOSPHOGLUCONOLACTONASE-RELATED"/>
    <property type="match status" value="1"/>
</dbReference>
<accession>A0A1L7XEX7</accession>
<dbReference type="SUPFAM" id="SSF51004">
    <property type="entry name" value="C-terminal (heme d1) domain of cytochrome cd1-nitrite reductase"/>
    <property type="match status" value="1"/>
</dbReference>
<dbReference type="GO" id="GO:0017057">
    <property type="term" value="F:6-phosphogluconolactonase activity"/>
    <property type="evidence" value="ECO:0007669"/>
    <property type="project" value="TreeGrafter"/>
</dbReference>
<gene>
    <name evidence="2" type="ORF">PAC_13404</name>
</gene>
<name>A0A1L7XEX7_9HELO</name>
<dbReference type="OrthoDB" id="9972196at2759"/>
<evidence type="ECO:0000256" key="1">
    <source>
        <dbReference type="ARBA" id="ARBA00005564"/>
    </source>
</evidence>
<organism evidence="2 3">
    <name type="scientific">Phialocephala subalpina</name>
    <dbReference type="NCBI Taxonomy" id="576137"/>
    <lineage>
        <taxon>Eukaryota</taxon>
        <taxon>Fungi</taxon>
        <taxon>Dikarya</taxon>
        <taxon>Ascomycota</taxon>
        <taxon>Pezizomycotina</taxon>
        <taxon>Leotiomycetes</taxon>
        <taxon>Helotiales</taxon>
        <taxon>Mollisiaceae</taxon>
        <taxon>Phialocephala</taxon>
        <taxon>Phialocephala fortinii species complex</taxon>
    </lineage>
</organism>
<dbReference type="STRING" id="576137.A0A1L7XEX7"/>
<dbReference type="InterPro" id="IPR050282">
    <property type="entry name" value="Cycloisomerase_2"/>
</dbReference>